<dbReference type="SMART" id="SM00767">
    <property type="entry name" value="DCD"/>
    <property type="match status" value="1"/>
</dbReference>
<reference evidence="3" key="1">
    <citation type="submission" date="2022-08" db="EMBL/GenBank/DDBJ databases">
        <authorList>
            <person name="Gutierrez-Valencia J."/>
        </authorList>
    </citation>
    <scope>NUCLEOTIDE SEQUENCE</scope>
</reference>
<feature type="region of interest" description="Disordered" evidence="1">
    <location>
        <begin position="360"/>
        <end position="384"/>
    </location>
</feature>
<evidence type="ECO:0000313" key="4">
    <source>
        <dbReference type="Proteomes" id="UP001154282"/>
    </source>
</evidence>
<accession>A0AAV0GVI4</accession>
<name>A0AAV0GVI4_9ROSI</name>
<dbReference type="PANTHER" id="PTHR46444">
    <property type="entry name" value="DCD (DEVELOPMENT AND CELL DEATH) DOMAIN PROTEIN-RELATED"/>
    <property type="match status" value="1"/>
</dbReference>
<dbReference type="EMBL" id="CAMGYJ010000002">
    <property type="protein sequence ID" value="CAI0377070.1"/>
    <property type="molecule type" value="Genomic_DNA"/>
</dbReference>
<evidence type="ECO:0000259" key="2">
    <source>
        <dbReference type="PROSITE" id="PS51222"/>
    </source>
</evidence>
<dbReference type="PROSITE" id="PS51222">
    <property type="entry name" value="DCD"/>
    <property type="match status" value="1"/>
</dbReference>
<dbReference type="Proteomes" id="UP001154282">
    <property type="component" value="Unassembled WGS sequence"/>
</dbReference>
<feature type="compositionally biased region" description="Basic residues" evidence="1">
    <location>
        <begin position="213"/>
        <end position="227"/>
    </location>
</feature>
<evidence type="ECO:0000256" key="1">
    <source>
        <dbReference type="SAM" id="MobiDB-lite"/>
    </source>
</evidence>
<feature type="region of interest" description="Disordered" evidence="1">
    <location>
        <begin position="495"/>
        <end position="519"/>
    </location>
</feature>
<dbReference type="AlphaFoldDB" id="A0AAV0GVI4"/>
<feature type="domain" description="DCD" evidence="2">
    <location>
        <begin position="78"/>
        <end position="208"/>
    </location>
</feature>
<keyword evidence="4" id="KW-1185">Reference proteome</keyword>
<sequence>VYYYCALKNLPIRSLSQESADVSTSFLPPFLLVSLLQLIAQLSVDILFMMALLNDPLGISAPEAMGFDKEQSKVSGRLPQVGAIFMCNRATMRECFRRKLFGLPSGKADFVGHVKAGMILFLFEYERRELHGVFRACSDGAMDIVPHAYSDSGMQFCAQVRFTTILRCNPLSEDEFSGAISENYFSPNKFNFGLSERQVEKLLQLFSSRKLQRQLHHRKSPQNKVRRSSTPNYVSSPPEGEIDDGYSNLGGERYEQNVIPGSRSVRSPEYSENTTNFIRRAMDEYASITIGNDGRLNGGSYVPVTPIEDVGDVIVSNNVAVERPVHQENWQSTVGDFRNEINANFVHSLDGGSRFSKPILATDRRRGSRTTDYDPPVSSEQRPGVFQYPNPPMHGSNSIYKPNFFVDNDVQRTSTDRRLGSRDPSYDSPISIRQQPGVSQYPNPPVYDLHHMSTVRRTGSMAPGYDPHLSSEQQPGVSQYPNPPVYDLQHISTGRRIGSMDPGYDPPVSSEQQPSVSQYPDPPVYGRNSIFEANSLVGDDLQRTSIMHRSPAEQSYSPLQPYPALSVLETLPKPSLIFNGRQPATSGRPGTGNIRTQPYNPEAPSYNDTDHLSPLIRVSSSFPDESLPSLNGAAYRPARHLRDDSSLPPRYDHSNLSGDNDEASYTSNMLSHCSLSNEFFFPRPSLPRQPLPSKNQSGCTAFEEHSLLPPPVINTPSVSGRRHVVTTSREGNIPQSGSAHEEVPCSHNSIPNSKRTHDSRRSDYGAYSPANLYGGQDADRMYSDQQNRNKRSVFDRMVFPTTQETERDSTTNFVGKDDDDKDDFSVSKIMASLKQSRYRWLNDNKPSKFLNGRRDAGAHYQVGNNKRKIFPPETKHDDHLEISVVPVEDDDDALMKNGESSPFVDFKRRSSKLCKAHQVEAAKTTGNDNVVSTENPPPKRRKLIRPKFGEET</sequence>
<feature type="region of interest" description="Disordered" evidence="1">
    <location>
        <begin position="629"/>
        <end position="662"/>
    </location>
</feature>
<protein>
    <recommendedName>
        <fullName evidence="2">DCD domain-containing protein</fullName>
    </recommendedName>
</protein>
<feature type="compositionally biased region" description="Basic and acidic residues" evidence="1">
    <location>
        <begin position="414"/>
        <end position="425"/>
    </location>
</feature>
<organism evidence="3 4">
    <name type="scientific">Linum tenue</name>
    <dbReference type="NCBI Taxonomy" id="586396"/>
    <lineage>
        <taxon>Eukaryota</taxon>
        <taxon>Viridiplantae</taxon>
        <taxon>Streptophyta</taxon>
        <taxon>Embryophyta</taxon>
        <taxon>Tracheophyta</taxon>
        <taxon>Spermatophyta</taxon>
        <taxon>Magnoliopsida</taxon>
        <taxon>eudicotyledons</taxon>
        <taxon>Gunneridae</taxon>
        <taxon>Pentapetalae</taxon>
        <taxon>rosids</taxon>
        <taxon>fabids</taxon>
        <taxon>Malpighiales</taxon>
        <taxon>Linaceae</taxon>
        <taxon>Linum</taxon>
    </lineage>
</organism>
<feature type="region of interest" description="Disordered" evidence="1">
    <location>
        <begin position="728"/>
        <end position="790"/>
    </location>
</feature>
<dbReference type="PANTHER" id="PTHR46444:SF9">
    <property type="entry name" value="DCD (DEVELOPMENT AND CELL DEATH) DOMAIN PROTEIN"/>
    <property type="match status" value="1"/>
</dbReference>
<feature type="compositionally biased region" description="Basic and acidic residues" evidence="1">
    <location>
        <begin position="362"/>
        <end position="372"/>
    </location>
</feature>
<gene>
    <name evidence="3" type="ORF">LITE_LOCUS1313</name>
</gene>
<feature type="compositionally biased region" description="Polar residues" evidence="1">
    <location>
        <begin position="924"/>
        <end position="934"/>
    </location>
</feature>
<feature type="region of interest" description="Disordered" evidence="1">
    <location>
        <begin position="213"/>
        <end position="242"/>
    </location>
</feature>
<feature type="compositionally biased region" description="Polar residues" evidence="1">
    <location>
        <begin position="431"/>
        <end position="441"/>
    </location>
</feature>
<feature type="compositionally biased region" description="Basic and acidic residues" evidence="1">
    <location>
        <begin position="640"/>
        <end position="653"/>
    </location>
</feature>
<evidence type="ECO:0000313" key="3">
    <source>
        <dbReference type="EMBL" id="CAI0377070.1"/>
    </source>
</evidence>
<dbReference type="Pfam" id="PF10539">
    <property type="entry name" value="Dev_Cell_Death"/>
    <property type="match status" value="1"/>
</dbReference>
<feature type="region of interest" description="Disordered" evidence="1">
    <location>
        <begin position="917"/>
        <end position="952"/>
    </location>
</feature>
<feature type="region of interest" description="Disordered" evidence="1">
    <location>
        <begin position="412"/>
        <end position="443"/>
    </location>
</feature>
<proteinExistence type="predicted"/>
<dbReference type="InterPro" id="IPR013989">
    <property type="entry name" value="Dev_and_cell_death_domain"/>
</dbReference>
<feature type="compositionally biased region" description="Polar residues" evidence="1">
    <location>
        <begin position="728"/>
        <end position="738"/>
    </location>
</feature>
<feature type="compositionally biased region" description="Low complexity" evidence="1">
    <location>
        <begin position="506"/>
        <end position="519"/>
    </location>
</feature>
<feature type="non-terminal residue" evidence="3">
    <location>
        <position position="1"/>
    </location>
</feature>
<comment type="caution">
    <text evidence="3">The sequence shown here is derived from an EMBL/GenBank/DDBJ whole genome shotgun (WGS) entry which is preliminary data.</text>
</comment>